<organism evidence="3 4">
    <name type="scientific">Serendipita indica (strain DSM 11827)</name>
    <name type="common">Root endophyte fungus</name>
    <name type="synonym">Piriformospora indica</name>
    <dbReference type="NCBI Taxonomy" id="1109443"/>
    <lineage>
        <taxon>Eukaryota</taxon>
        <taxon>Fungi</taxon>
        <taxon>Dikarya</taxon>
        <taxon>Basidiomycota</taxon>
        <taxon>Agaricomycotina</taxon>
        <taxon>Agaricomycetes</taxon>
        <taxon>Sebacinales</taxon>
        <taxon>Serendipitaceae</taxon>
        <taxon>Serendipita</taxon>
    </lineage>
</organism>
<name>G4U0J2_SERID</name>
<dbReference type="HOGENOM" id="CLU_2237644_0_0_1"/>
<feature type="transmembrane region" description="Helical" evidence="2">
    <location>
        <begin position="26"/>
        <end position="48"/>
    </location>
</feature>
<evidence type="ECO:0000313" key="3">
    <source>
        <dbReference type="EMBL" id="CCA77085.1"/>
    </source>
</evidence>
<dbReference type="Proteomes" id="UP000007148">
    <property type="component" value="Unassembled WGS sequence"/>
</dbReference>
<feature type="region of interest" description="Disordered" evidence="1">
    <location>
        <begin position="57"/>
        <end position="105"/>
    </location>
</feature>
<dbReference type="InParanoid" id="G4U0J2"/>
<comment type="caution">
    <text evidence="3">The sequence shown here is derived from an EMBL/GenBank/DDBJ whole genome shotgun (WGS) entry which is preliminary data.</text>
</comment>
<gene>
    <name evidence="3" type="ORF">PIIN_11070</name>
</gene>
<evidence type="ECO:0000313" key="4">
    <source>
        <dbReference type="Proteomes" id="UP000007148"/>
    </source>
</evidence>
<keyword evidence="2" id="KW-0812">Transmembrane</keyword>
<protein>
    <submittedName>
        <fullName evidence="3">Uncharacterized protein</fullName>
    </submittedName>
</protein>
<feature type="compositionally biased region" description="Basic and acidic residues" evidence="1">
    <location>
        <begin position="72"/>
        <end position="105"/>
    </location>
</feature>
<keyword evidence="2" id="KW-1133">Transmembrane helix</keyword>
<dbReference type="OrthoDB" id="5344169at2759"/>
<dbReference type="EMBL" id="CAFZ01001254">
    <property type="protein sequence ID" value="CCA77085.1"/>
    <property type="molecule type" value="Genomic_DNA"/>
</dbReference>
<evidence type="ECO:0000256" key="1">
    <source>
        <dbReference type="SAM" id="MobiDB-lite"/>
    </source>
</evidence>
<reference evidence="3 4" key="1">
    <citation type="journal article" date="2011" name="PLoS Pathog.">
        <title>Endophytic Life Strategies Decoded by Genome and Transcriptome Analyses of the Mutualistic Root Symbiont Piriformospora indica.</title>
        <authorList>
            <person name="Zuccaro A."/>
            <person name="Lahrmann U."/>
            <person name="Guldener U."/>
            <person name="Langen G."/>
            <person name="Pfiffi S."/>
            <person name="Biedenkopf D."/>
            <person name="Wong P."/>
            <person name="Samans B."/>
            <person name="Grimm C."/>
            <person name="Basiewicz M."/>
            <person name="Murat C."/>
            <person name="Martin F."/>
            <person name="Kogel K.H."/>
        </authorList>
    </citation>
    <scope>NUCLEOTIDE SEQUENCE [LARGE SCALE GENOMIC DNA]</scope>
    <source>
        <strain evidence="3 4">DSM 11827</strain>
    </source>
</reference>
<keyword evidence="4" id="KW-1185">Reference proteome</keyword>
<keyword evidence="2" id="KW-0472">Membrane</keyword>
<proteinExistence type="predicted"/>
<dbReference type="AlphaFoldDB" id="G4U0J2"/>
<accession>G4U0J2</accession>
<evidence type="ECO:0000256" key="2">
    <source>
        <dbReference type="SAM" id="Phobius"/>
    </source>
</evidence>
<sequence>MPSSVACWARTSTRSLQRTETFTVPWSTLAVFTYFTVLSAIIIASTMVPKGAFSFNPKMINDANLDGPTDLEQQREDVPEADSLPREKQQEKDSGSTSSVERKPQ</sequence>